<accession>A0AAW0PNA8</accession>
<dbReference type="EMBL" id="JBBPFD010000006">
    <property type="protein sequence ID" value="KAK7921914.1"/>
    <property type="molecule type" value="Genomic_DNA"/>
</dbReference>
<proteinExistence type="predicted"/>
<evidence type="ECO:0000313" key="1">
    <source>
        <dbReference type="EMBL" id="KAK7921914.1"/>
    </source>
</evidence>
<sequence>MAASQATCCGSSTACLQPVYWCHNRETNEHVSWSVPLLHLLLCAFHARSHNVSTPSTRPSLWPPLPKRVQERSKSERVMHAAHGESSAVPYELSRLELPDMEPLNRLLQVTPGMSAKRDCFLNYSHLLDLRYDFL</sequence>
<dbReference type="AlphaFoldDB" id="A0AAW0PNA8"/>
<evidence type="ECO:0000313" key="2">
    <source>
        <dbReference type="Proteomes" id="UP001460270"/>
    </source>
</evidence>
<dbReference type="Proteomes" id="UP001460270">
    <property type="component" value="Unassembled WGS sequence"/>
</dbReference>
<keyword evidence="2" id="KW-1185">Reference proteome</keyword>
<name>A0AAW0PNA8_9GOBI</name>
<reference evidence="2" key="1">
    <citation type="submission" date="2024-04" db="EMBL/GenBank/DDBJ databases">
        <title>Salinicola lusitanus LLJ914,a marine bacterium isolated from the Okinawa Trough.</title>
        <authorList>
            <person name="Li J."/>
        </authorList>
    </citation>
    <scope>NUCLEOTIDE SEQUENCE [LARGE SCALE GENOMIC DNA]</scope>
</reference>
<gene>
    <name evidence="1" type="ORF">WMY93_008816</name>
</gene>
<comment type="caution">
    <text evidence="1">The sequence shown here is derived from an EMBL/GenBank/DDBJ whole genome shotgun (WGS) entry which is preliminary data.</text>
</comment>
<organism evidence="1 2">
    <name type="scientific">Mugilogobius chulae</name>
    <name type="common">yellowstripe goby</name>
    <dbReference type="NCBI Taxonomy" id="88201"/>
    <lineage>
        <taxon>Eukaryota</taxon>
        <taxon>Metazoa</taxon>
        <taxon>Chordata</taxon>
        <taxon>Craniata</taxon>
        <taxon>Vertebrata</taxon>
        <taxon>Euteleostomi</taxon>
        <taxon>Actinopterygii</taxon>
        <taxon>Neopterygii</taxon>
        <taxon>Teleostei</taxon>
        <taxon>Neoteleostei</taxon>
        <taxon>Acanthomorphata</taxon>
        <taxon>Gobiaria</taxon>
        <taxon>Gobiiformes</taxon>
        <taxon>Gobioidei</taxon>
        <taxon>Gobiidae</taxon>
        <taxon>Gobionellinae</taxon>
        <taxon>Mugilogobius</taxon>
    </lineage>
</organism>
<protein>
    <submittedName>
        <fullName evidence="1">Uncharacterized protein</fullName>
    </submittedName>
</protein>